<gene>
    <name evidence="1" type="ORF">OUZ56_021810</name>
</gene>
<protein>
    <submittedName>
        <fullName evidence="1">Uncharacterized protein</fullName>
    </submittedName>
</protein>
<evidence type="ECO:0000313" key="2">
    <source>
        <dbReference type="Proteomes" id="UP001234178"/>
    </source>
</evidence>
<proteinExistence type="predicted"/>
<accession>A0ABR0AUI4</accession>
<comment type="caution">
    <text evidence="1">The sequence shown here is derived from an EMBL/GenBank/DDBJ whole genome shotgun (WGS) entry which is preliminary data.</text>
</comment>
<keyword evidence="2" id="KW-1185">Reference proteome</keyword>
<reference evidence="1 2" key="1">
    <citation type="journal article" date="2023" name="Nucleic Acids Res.">
        <title>The hologenome of Daphnia magna reveals possible DNA methylation and microbiome-mediated evolution of the host genome.</title>
        <authorList>
            <person name="Chaturvedi A."/>
            <person name="Li X."/>
            <person name="Dhandapani V."/>
            <person name="Marshall H."/>
            <person name="Kissane S."/>
            <person name="Cuenca-Cambronero M."/>
            <person name="Asole G."/>
            <person name="Calvet F."/>
            <person name="Ruiz-Romero M."/>
            <person name="Marangio P."/>
            <person name="Guigo R."/>
            <person name="Rago D."/>
            <person name="Mirbahai L."/>
            <person name="Eastwood N."/>
            <person name="Colbourne J.K."/>
            <person name="Zhou J."/>
            <person name="Mallon E."/>
            <person name="Orsini L."/>
        </authorList>
    </citation>
    <scope>NUCLEOTIDE SEQUENCE [LARGE SCALE GENOMIC DNA]</scope>
    <source>
        <strain evidence="1">LRV0_1</strain>
    </source>
</reference>
<dbReference type="EMBL" id="JAOYFB010000039">
    <property type="protein sequence ID" value="KAK4028792.1"/>
    <property type="molecule type" value="Genomic_DNA"/>
</dbReference>
<dbReference type="Proteomes" id="UP001234178">
    <property type="component" value="Unassembled WGS sequence"/>
</dbReference>
<name>A0ABR0AUI4_9CRUS</name>
<organism evidence="1 2">
    <name type="scientific">Daphnia magna</name>
    <dbReference type="NCBI Taxonomy" id="35525"/>
    <lineage>
        <taxon>Eukaryota</taxon>
        <taxon>Metazoa</taxon>
        <taxon>Ecdysozoa</taxon>
        <taxon>Arthropoda</taxon>
        <taxon>Crustacea</taxon>
        <taxon>Branchiopoda</taxon>
        <taxon>Diplostraca</taxon>
        <taxon>Cladocera</taxon>
        <taxon>Anomopoda</taxon>
        <taxon>Daphniidae</taxon>
        <taxon>Daphnia</taxon>
    </lineage>
</organism>
<evidence type="ECO:0000313" key="1">
    <source>
        <dbReference type="EMBL" id="KAK4028792.1"/>
    </source>
</evidence>
<sequence>MQVFSRFSEIWQTVAPLLDAKCIIRNKGKFQNAAMAESAKHPGLILEDSILARIIIPLRENFLLRGGIDMVSFDSTLLDKRDQRDPKSRRFIRLVSNAEEFRFHHFNSQTQLHFPASVNSKACVTVERLIDLTKTSLRKMVGKKNFASFSCIPSSPKLRQYRTIIR</sequence>